<dbReference type="EMBL" id="VOAH01000001">
    <property type="protein sequence ID" value="TVP41809.1"/>
    <property type="molecule type" value="Genomic_DNA"/>
</dbReference>
<name>A0A557SYX7_9ARCH</name>
<evidence type="ECO:0000313" key="2">
    <source>
        <dbReference type="Proteomes" id="UP000315289"/>
    </source>
</evidence>
<dbReference type="AlphaFoldDB" id="A0A557SYX7"/>
<protein>
    <submittedName>
        <fullName evidence="1">Uncharacterized protein</fullName>
    </submittedName>
</protein>
<evidence type="ECO:0000313" key="1">
    <source>
        <dbReference type="EMBL" id="TVP41809.1"/>
    </source>
</evidence>
<accession>A0A557SYX7</accession>
<gene>
    <name evidence="1" type="ORF">NARC_10215</name>
</gene>
<comment type="caution">
    <text evidence="1">The sequence shown here is derived from an EMBL/GenBank/DDBJ whole genome shotgun (WGS) entry which is preliminary data.</text>
</comment>
<reference evidence="1 2" key="1">
    <citation type="journal article" date="2019" name="Front. Microbiol.">
        <title>Ammonia Oxidation by the Arctic Terrestrial Thaumarchaeote Candidatus Nitrosocosmicus arcticus Is Stimulated by Increasing Temperatures.</title>
        <authorList>
            <person name="Alves R.J.E."/>
            <person name="Kerou M."/>
            <person name="Zappe A."/>
            <person name="Bittner R."/>
            <person name="Abby S.S."/>
            <person name="Schmidt H.A."/>
            <person name="Pfeifer K."/>
            <person name="Schleper C."/>
        </authorList>
    </citation>
    <scope>NUCLEOTIDE SEQUENCE [LARGE SCALE GENOMIC DNA]</scope>
    <source>
        <strain evidence="1 2">Kfb</strain>
    </source>
</reference>
<organism evidence="1 2">
    <name type="scientific">Candidatus Nitrosocosmicus arcticus</name>
    <dbReference type="NCBI Taxonomy" id="2035267"/>
    <lineage>
        <taxon>Archaea</taxon>
        <taxon>Nitrososphaerota</taxon>
        <taxon>Nitrososphaeria</taxon>
        <taxon>Nitrososphaerales</taxon>
        <taxon>Nitrososphaeraceae</taxon>
        <taxon>Candidatus Nitrosocosmicus</taxon>
    </lineage>
</organism>
<sequence>MPSTFPARVTFPIRYTGVLYASSLVTKYIPKIIKSIANTSGTPITSFKNTNEKNRLKIEDEENIIMDFRVPNILKAFRKK</sequence>
<keyword evidence="2" id="KW-1185">Reference proteome</keyword>
<dbReference type="Proteomes" id="UP000315289">
    <property type="component" value="Unassembled WGS sequence"/>
</dbReference>
<proteinExistence type="predicted"/>